<feature type="transmembrane region" description="Helical" evidence="1">
    <location>
        <begin position="173"/>
        <end position="194"/>
    </location>
</feature>
<feature type="signal peptide" evidence="2">
    <location>
        <begin position="1"/>
        <end position="34"/>
    </location>
</feature>
<dbReference type="AlphaFoldDB" id="A0A1Y1CEC0"/>
<evidence type="ECO:0000313" key="4">
    <source>
        <dbReference type="Proteomes" id="UP000218267"/>
    </source>
</evidence>
<keyword evidence="2" id="KW-0732">Signal</keyword>
<protein>
    <recommendedName>
        <fullName evidence="5">Protein BatD</fullName>
    </recommendedName>
</protein>
<organism evidence="3 4">
    <name type="scientific">Labilibaculum antarcticum</name>
    <dbReference type="NCBI Taxonomy" id="1717717"/>
    <lineage>
        <taxon>Bacteria</taxon>
        <taxon>Pseudomonadati</taxon>
        <taxon>Bacteroidota</taxon>
        <taxon>Bacteroidia</taxon>
        <taxon>Marinilabiliales</taxon>
        <taxon>Marinifilaceae</taxon>
        <taxon>Labilibaculum</taxon>
    </lineage>
</organism>
<reference evidence="3 4" key="1">
    <citation type="journal article" date="2018" name="Mar. Genomics">
        <title>Complete genome sequence of Marinifilaceae bacterium strain SPP2, isolated from the Antarctic marine sediment.</title>
        <authorList>
            <person name="Watanabe M."/>
            <person name="Kojima H."/>
            <person name="Fukui M."/>
        </authorList>
    </citation>
    <scope>NUCLEOTIDE SEQUENCE [LARGE SCALE GENOMIC DNA]</scope>
    <source>
        <strain evidence="3 4">SPP2</strain>
    </source>
</reference>
<dbReference type="EMBL" id="AP018042">
    <property type="protein sequence ID" value="BAX78675.1"/>
    <property type="molecule type" value="Genomic_DNA"/>
</dbReference>
<keyword evidence="1" id="KW-0472">Membrane</keyword>
<evidence type="ECO:0000313" key="3">
    <source>
        <dbReference type="EMBL" id="BAX78675.1"/>
    </source>
</evidence>
<evidence type="ECO:0000256" key="2">
    <source>
        <dbReference type="SAM" id="SignalP"/>
    </source>
</evidence>
<keyword evidence="1" id="KW-1133">Transmembrane helix</keyword>
<name>A0A1Y1CEC0_9BACT</name>
<dbReference type="Proteomes" id="UP000218267">
    <property type="component" value="Chromosome"/>
</dbReference>
<dbReference type="KEGG" id="mbas:ALGA_0280"/>
<gene>
    <name evidence="3" type="ORF">ALGA_0280</name>
</gene>
<accession>A0A1Y1CEC0</accession>
<sequence>MTNKIDIPNKLFAKVLVAFAIVLGAAFSSFSSYAQEEEKGINYSAQLDTNVIVIGDQINLLLSVEQPKGLRIEFPVFTDSIGSGVEIIKQSPQDTLPLENGIIKVNKNFLITSFDDGVHKMNPFEFKIHDENLMNIIRTDTMLLGVKTFDIDTSKANFDIIMPINTPIAFAEIAPWVFGGLIVAALIVLLLLYLRKRKKNQPLFVKAKPSEPAHVIALRKLDEIRQQKLWETGKVKEFHSDLTDTIRNYLDERFHLSTLESTTDEILKAVNSVEVNSEWHAKLRDVLERADLAKFAKHAPLQDENELSLKYAYKIIETTIVEEVSEKKEKESIALEETKKEEK</sequence>
<evidence type="ECO:0000256" key="1">
    <source>
        <dbReference type="SAM" id="Phobius"/>
    </source>
</evidence>
<keyword evidence="4" id="KW-1185">Reference proteome</keyword>
<keyword evidence="1" id="KW-0812">Transmembrane</keyword>
<reference evidence="4" key="2">
    <citation type="journal article" date="2020" name="Antonie Van Leeuwenhoek">
        <title>Labilibaculum antarcticum sp. nov., a novel facultative anaerobic, psychrotorelant bacterium isolated from marine sediment of Antarctica.</title>
        <authorList>
            <person name="Watanabe M."/>
            <person name="Kojima H."/>
            <person name="Fukui M."/>
        </authorList>
    </citation>
    <scope>NUCLEOTIDE SEQUENCE [LARGE SCALE GENOMIC DNA]</scope>
    <source>
        <strain evidence="4">SPP2</strain>
    </source>
</reference>
<dbReference type="OrthoDB" id="9807384at2"/>
<dbReference type="RefSeq" id="WP_096427600.1">
    <property type="nucleotide sequence ID" value="NZ_AP018042.1"/>
</dbReference>
<evidence type="ECO:0008006" key="5">
    <source>
        <dbReference type="Google" id="ProtNLM"/>
    </source>
</evidence>
<proteinExistence type="predicted"/>
<feature type="chain" id="PRO_5012824308" description="Protein BatD" evidence="2">
    <location>
        <begin position="35"/>
        <end position="343"/>
    </location>
</feature>